<dbReference type="InterPro" id="IPR036465">
    <property type="entry name" value="vWFA_dom_sf"/>
</dbReference>
<dbReference type="SUPFAM" id="SSF53300">
    <property type="entry name" value="vWA-like"/>
    <property type="match status" value="1"/>
</dbReference>
<reference evidence="2" key="1">
    <citation type="journal article" date="2015" name="Nature">
        <title>Complex archaea that bridge the gap between prokaryotes and eukaryotes.</title>
        <authorList>
            <person name="Spang A."/>
            <person name="Saw J.H."/>
            <person name="Jorgensen S.L."/>
            <person name="Zaremba-Niedzwiedzka K."/>
            <person name="Martijn J."/>
            <person name="Lind A.E."/>
            <person name="van Eijk R."/>
            <person name="Schleper C."/>
            <person name="Guy L."/>
            <person name="Ettema T.J."/>
        </authorList>
    </citation>
    <scope>NUCLEOTIDE SEQUENCE</scope>
</reference>
<gene>
    <name evidence="2" type="ORF">LCGC14_2770040</name>
</gene>
<dbReference type="Gene3D" id="3.40.50.410">
    <property type="entry name" value="von Willebrand factor, type A domain"/>
    <property type="match status" value="1"/>
</dbReference>
<organism evidence="2">
    <name type="scientific">marine sediment metagenome</name>
    <dbReference type="NCBI Taxonomy" id="412755"/>
    <lineage>
        <taxon>unclassified sequences</taxon>
        <taxon>metagenomes</taxon>
        <taxon>ecological metagenomes</taxon>
    </lineage>
</organism>
<evidence type="ECO:0000259" key="1">
    <source>
        <dbReference type="PROSITE" id="PS50234"/>
    </source>
</evidence>
<feature type="non-terminal residue" evidence="2">
    <location>
        <position position="1"/>
    </location>
</feature>
<accession>A0A0F9B582</accession>
<protein>
    <recommendedName>
        <fullName evidence="1">VWFA domain-containing protein</fullName>
    </recommendedName>
</protein>
<feature type="domain" description="VWFA" evidence="1">
    <location>
        <begin position="1"/>
        <end position="96"/>
    </location>
</feature>
<dbReference type="InterPro" id="IPR021908">
    <property type="entry name" value="YfbK_C"/>
</dbReference>
<dbReference type="EMBL" id="LAZR01051156">
    <property type="protein sequence ID" value="KKK85764.1"/>
    <property type="molecule type" value="Genomic_DNA"/>
</dbReference>
<dbReference type="InterPro" id="IPR002035">
    <property type="entry name" value="VWF_A"/>
</dbReference>
<dbReference type="PROSITE" id="PS50234">
    <property type="entry name" value="VWFA"/>
    <property type="match status" value="1"/>
</dbReference>
<dbReference type="Pfam" id="PF12034">
    <property type="entry name" value="YfbK_C"/>
    <property type="match status" value="1"/>
</dbReference>
<proteinExistence type="predicted"/>
<sequence>AYKVAEENFIEDGNNRIILATDGDFNVGVSSNAEMERLVEKKRDNGVFITVLGFGMGNYKDDKMEIIADKGNGNYAYIDNIMEARKVLVSEFGGTLFTIAKDVKFQLEFNPERVKAYRLIGYENRLLNDEDFNDDKKDAGEMGAGHNVTALYELIPAGSKESISSIDPLKYQQNQEKSKINSNSELLTVKLRYKQPDGSTSTKFEKAVKGKVLDQESTTESFRFSAAVAEFGLILRNSQYKNDASIEDVIKLAQHSRGEDPEGYRGEFLQIVKTAESLIDMRAEK</sequence>
<name>A0A0F9B582_9ZZZZ</name>
<dbReference type="AlphaFoldDB" id="A0A0F9B582"/>
<evidence type="ECO:0000313" key="2">
    <source>
        <dbReference type="EMBL" id="KKK85764.1"/>
    </source>
</evidence>
<comment type="caution">
    <text evidence="2">The sequence shown here is derived from an EMBL/GenBank/DDBJ whole genome shotgun (WGS) entry which is preliminary data.</text>
</comment>